<sequence length="144" mass="16961">MILQLDEQRSILRDLRYSKLLEFKDFGDRLNFLSLANRGYQSPREISNKFYKSRMWRDLREEVIARDMGYDLGVPGVEIEGPPLVHHMIPLIEDDILQWREEIILNPDLLITTSYGTHNIIHYGQTSEPSLVFIERCPGDTKLW</sequence>
<accession>A0A8S5PGD1</accession>
<dbReference type="EMBL" id="BK015407">
    <property type="protein sequence ID" value="DAE05276.1"/>
    <property type="molecule type" value="Genomic_DNA"/>
</dbReference>
<name>A0A8S5PGD1_9CAUD</name>
<organism evidence="1">
    <name type="scientific">Siphoviridae sp. ctWKa2</name>
    <dbReference type="NCBI Taxonomy" id="2825537"/>
    <lineage>
        <taxon>Viruses</taxon>
        <taxon>Duplodnaviria</taxon>
        <taxon>Heunggongvirae</taxon>
        <taxon>Uroviricota</taxon>
        <taxon>Caudoviricetes</taxon>
    </lineage>
</organism>
<protein>
    <submittedName>
        <fullName evidence="1">NinG protein</fullName>
    </submittedName>
</protein>
<proteinExistence type="predicted"/>
<evidence type="ECO:0000313" key="1">
    <source>
        <dbReference type="EMBL" id="DAE05276.1"/>
    </source>
</evidence>
<reference evidence="1" key="1">
    <citation type="journal article" date="2021" name="Proc. Natl. Acad. Sci. U.S.A.">
        <title>A Catalog of Tens of Thousands of Viruses from Human Metagenomes Reveals Hidden Associations with Chronic Diseases.</title>
        <authorList>
            <person name="Tisza M.J."/>
            <person name="Buck C.B."/>
        </authorList>
    </citation>
    <scope>NUCLEOTIDE SEQUENCE</scope>
    <source>
        <strain evidence="1">CtWKa2</strain>
    </source>
</reference>